<feature type="transmembrane region" description="Helical" evidence="1">
    <location>
        <begin position="243"/>
        <end position="263"/>
    </location>
</feature>
<dbReference type="Pfam" id="PF00892">
    <property type="entry name" value="EamA"/>
    <property type="match status" value="2"/>
</dbReference>
<feature type="transmembrane region" description="Helical" evidence="1">
    <location>
        <begin position="180"/>
        <end position="202"/>
    </location>
</feature>
<dbReference type="RefSeq" id="WP_080801255.1">
    <property type="nucleotide sequence ID" value="NZ_LT828542.1"/>
</dbReference>
<feature type="transmembrane region" description="Helical" evidence="1">
    <location>
        <begin position="64"/>
        <end position="83"/>
    </location>
</feature>
<proteinExistence type="predicted"/>
<keyword evidence="1" id="KW-1133">Transmembrane helix</keyword>
<feature type="domain" description="EamA" evidence="2">
    <location>
        <begin position="149"/>
        <end position="285"/>
    </location>
</feature>
<sequence length="293" mass="32124">MEIKNRALSGLLAGAVLISFSSVWVKICGVSATTSAFYRVFFGGIILLLIVLKKRELKWHGGRIFCLGMLCSLFFSLDLVMYHKCIHHVGPGLGTILANFQVFVLTLFSFMFLKEKISLLFILSLPMAFTGLFMVVGIHPSKLDSSYQAGILMGLAASFFYSGFLLSLRKLQGILQRFSLYYVLMLVSLITALFLAMEVVRIDDSFAIPTLKSLLSLGALAIFSQVAGFVLITNALPHVSPSISGIILLTQPALAFVWDVLLFSRPTDALSWFGVAITLIAIYIATSGQNKKS</sequence>
<feature type="transmembrane region" description="Helical" evidence="1">
    <location>
        <begin position="269"/>
        <end position="286"/>
    </location>
</feature>
<feature type="transmembrane region" description="Helical" evidence="1">
    <location>
        <begin position="35"/>
        <end position="52"/>
    </location>
</feature>
<feature type="transmembrane region" description="Helical" evidence="1">
    <location>
        <begin position="89"/>
        <end position="113"/>
    </location>
</feature>
<dbReference type="PANTHER" id="PTHR22911:SF102">
    <property type="entry name" value="MEMBRANE PROTEIN"/>
    <property type="match status" value="1"/>
</dbReference>
<dbReference type="SUPFAM" id="SSF103481">
    <property type="entry name" value="Multidrug resistance efflux transporter EmrE"/>
    <property type="match status" value="2"/>
</dbReference>
<evidence type="ECO:0000256" key="1">
    <source>
        <dbReference type="SAM" id="Phobius"/>
    </source>
</evidence>
<feature type="transmembrane region" description="Helical" evidence="1">
    <location>
        <begin position="214"/>
        <end position="236"/>
    </location>
</feature>
<dbReference type="OrthoDB" id="5315632at2"/>
<dbReference type="Proteomes" id="UP000191931">
    <property type="component" value="Unassembled WGS sequence"/>
</dbReference>
<evidence type="ECO:0000313" key="3">
    <source>
        <dbReference type="EMBL" id="SLM31948.1"/>
    </source>
</evidence>
<keyword evidence="4" id="KW-1185">Reference proteome</keyword>
<keyword evidence="1" id="KW-0812">Transmembrane</keyword>
<dbReference type="STRING" id="1246637.MTBBW1_510003"/>
<dbReference type="PANTHER" id="PTHR22911">
    <property type="entry name" value="ACYL-MALONYL CONDENSING ENZYME-RELATED"/>
    <property type="match status" value="1"/>
</dbReference>
<organism evidence="3 4">
    <name type="scientific">Desulfamplus magnetovallimortis</name>
    <dbReference type="NCBI Taxonomy" id="1246637"/>
    <lineage>
        <taxon>Bacteria</taxon>
        <taxon>Pseudomonadati</taxon>
        <taxon>Thermodesulfobacteriota</taxon>
        <taxon>Desulfobacteria</taxon>
        <taxon>Desulfobacterales</taxon>
        <taxon>Desulfobacteraceae</taxon>
        <taxon>Desulfamplus</taxon>
    </lineage>
</organism>
<dbReference type="InterPro" id="IPR037185">
    <property type="entry name" value="EmrE-like"/>
</dbReference>
<accession>A0A1W1HHU7</accession>
<dbReference type="AlphaFoldDB" id="A0A1W1HHU7"/>
<gene>
    <name evidence="3" type="ORF">MTBBW1_510003</name>
</gene>
<name>A0A1W1HHU7_9BACT</name>
<evidence type="ECO:0000259" key="2">
    <source>
        <dbReference type="Pfam" id="PF00892"/>
    </source>
</evidence>
<evidence type="ECO:0000313" key="4">
    <source>
        <dbReference type="Proteomes" id="UP000191931"/>
    </source>
</evidence>
<feature type="transmembrane region" description="Helical" evidence="1">
    <location>
        <begin position="147"/>
        <end position="168"/>
    </location>
</feature>
<dbReference type="EMBL" id="FWEV01000294">
    <property type="protein sequence ID" value="SLM31948.1"/>
    <property type="molecule type" value="Genomic_DNA"/>
</dbReference>
<feature type="domain" description="EamA" evidence="2">
    <location>
        <begin position="9"/>
        <end position="136"/>
    </location>
</feature>
<protein>
    <recommendedName>
        <fullName evidence="2">EamA domain-containing protein</fullName>
    </recommendedName>
</protein>
<dbReference type="GO" id="GO:0016020">
    <property type="term" value="C:membrane"/>
    <property type="evidence" value="ECO:0007669"/>
    <property type="project" value="InterPro"/>
</dbReference>
<feature type="transmembrane region" description="Helical" evidence="1">
    <location>
        <begin position="120"/>
        <end position="141"/>
    </location>
</feature>
<reference evidence="3 4" key="1">
    <citation type="submission" date="2017-03" db="EMBL/GenBank/DDBJ databases">
        <authorList>
            <person name="Afonso C.L."/>
            <person name="Miller P.J."/>
            <person name="Scott M.A."/>
            <person name="Spackman E."/>
            <person name="Goraichik I."/>
            <person name="Dimitrov K.M."/>
            <person name="Suarez D.L."/>
            <person name="Swayne D.E."/>
        </authorList>
    </citation>
    <scope>NUCLEOTIDE SEQUENCE [LARGE SCALE GENOMIC DNA]</scope>
    <source>
        <strain evidence="3">PRJEB14757</strain>
    </source>
</reference>
<dbReference type="InterPro" id="IPR000620">
    <property type="entry name" value="EamA_dom"/>
</dbReference>
<keyword evidence="1" id="KW-0472">Membrane</keyword>